<sequence>MKKPLKYRRVLLWTMRMTATQLMLALVFIVAGYAREGSAQSLLSQKVSVTANGSEVKKVLSQVEKQVDVRFVFSSKLIKSARKVTVSLKDKPLYEALDHILTPLGLDYEVSGKIIILRRLEHATPDAPATQPVPANAPKRAVSGKVLDGDSNTGLPGVSIVLKGTQTGTTTNPDGNFQLEIPESAAPNSVLVFSFVGYKSQEIVLGSQSELTVSMVLEDKSLQEIVVIGYGVIKKSDLTGAVSSIKSTELNAYPATNLVQSLAGRAAGVYVSQNTGAPGSAISVRVRGTNSIQGSNEPLYVVDGFPYSGNPTLLNNADIESIEVLKDASATAIYGSRGANGVVLITTKKGKAGRVSVDYDGYYGVQTIRKKLDLMNATEYANFYNEQAANDGLAPHFTPDQIAGFGKGTDWQDLVFRTAPVQNHALTVSGGNEKTRFSVAASNFSQDGIVIGSDYVRNALRMNLSSDIGKKFKFDLSTLLSRIDSDRKNSERGNRGGTLMSAMLSGYPTIPSTLPDGSYSRLAEAYAWGSNVITNPLNFIYQQSDVIRSNKILTNGAITFEPIKGLLIKSLAGLESTDDRTDGYTTTQFVNSKGSASVETQRVSSVLSENTISYLKDFGKHSVSAVAGFTYQDFTQTGLKATGSGFISDNQETYDIGAAATQGVPSSSYQKWSLLSYLARVNYTFNSKILATASFRADGSSRYSEGQKWGFFPSGALAWRMSEEEFIKNIPVISDLKLRVGYGETGNTSINPYFTLNQLASGQVVFGDAFMTSYAPGTRLAGSLKWETTAQTDFGIDLGLWNNRVNVTADYYIKNTRDLLNNVALPSSLGYTFTIQNIGKIQNRGFELGVNAAVLEGAFKWNVSTNLSINRNKVMKLYGGNDILGQTIGAAVNDNVNILREGYPLGSFYGYVEKGYDDKGFIAYEDYNNSGSRDAGDKQIIGNPNPKFTYGFNSTMSFKNFELTFFIQGSQGNDIFNLSAQGQGYDYGQALNMPREVYLDHWTPQNPNAKYPIIKTSSQAQMSNRFVEDGSYLRFKNIQLSYNLPVAKLHIKWMKYGQLYVSGQNLITLTKYSWYDPEVNSYGSANSFVQGVDHYVYPVAKTTTVGLRIGF</sequence>
<dbReference type="InterPro" id="IPR023996">
    <property type="entry name" value="TonB-dep_OMP_SusC/RagA"/>
</dbReference>
<dbReference type="RefSeq" id="WP_229212836.1">
    <property type="nucleotide sequence ID" value="NZ_FNAN01000015.1"/>
</dbReference>
<comment type="similarity">
    <text evidence="7">Belongs to the TonB-dependent receptor family.</text>
</comment>
<dbReference type="SUPFAM" id="SSF49464">
    <property type="entry name" value="Carboxypeptidase regulatory domain-like"/>
    <property type="match status" value="1"/>
</dbReference>
<dbReference type="InterPro" id="IPR037066">
    <property type="entry name" value="Plug_dom_sf"/>
</dbReference>
<gene>
    <name evidence="9" type="ORF">SAMN04487996_115128</name>
</gene>
<keyword evidence="6 7" id="KW-0998">Cell outer membrane</keyword>
<dbReference type="InterPro" id="IPR008969">
    <property type="entry name" value="CarboxyPept-like_regulatory"/>
</dbReference>
<dbReference type="SUPFAM" id="SSF56935">
    <property type="entry name" value="Porins"/>
    <property type="match status" value="1"/>
</dbReference>
<dbReference type="InterPro" id="IPR011662">
    <property type="entry name" value="Secretin/TonB_short_N"/>
</dbReference>
<dbReference type="FunFam" id="2.170.130.10:FF:000008">
    <property type="entry name" value="SusC/RagA family TonB-linked outer membrane protein"/>
    <property type="match status" value="1"/>
</dbReference>
<dbReference type="NCBIfam" id="TIGR04056">
    <property type="entry name" value="OMP_RagA_SusC"/>
    <property type="match status" value="1"/>
</dbReference>
<evidence type="ECO:0000313" key="10">
    <source>
        <dbReference type="Proteomes" id="UP000198748"/>
    </source>
</evidence>
<evidence type="ECO:0000313" key="9">
    <source>
        <dbReference type="EMBL" id="SDG12995.1"/>
    </source>
</evidence>
<dbReference type="InterPro" id="IPR023997">
    <property type="entry name" value="TonB-dep_OMP_SusC/RagA_CS"/>
</dbReference>
<dbReference type="SMART" id="SM00965">
    <property type="entry name" value="STN"/>
    <property type="match status" value="1"/>
</dbReference>
<dbReference type="Gene3D" id="2.60.40.1120">
    <property type="entry name" value="Carboxypeptidase-like, regulatory domain"/>
    <property type="match status" value="1"/>
</dbReference>
<dbReference type="Pfam" id="PF07660">
    <property type="entry name" value="STN"/>
    <property type="match status" value="1"/>
</dbReference>
<dbReference type="Gene3D" id="2.40.170.20">
    <property type="entry name" value="TonB-dependent receptor, beta-barrel domain"/>
    <property type="match status" value="1"/>
</dbReference>
<evidence type="ECO:0000256" key="6">
    <source>
        <dbReference type="ARBA" id="ARBA00023237"/>
    </source>
</evidence>
<evidence type="ECO:0000256" key="7">
    <source>
        <dbReference type="PROSITE-ProRule" id="PRU01360"/>
    </source>
</evidence>
<dbReference type="Gene3D" id="2.170.130.10">
    <property type="entry name" value="TonB-dependent receptor, plug domain"/>
    <property type="match status" value="1"/>
</dbReference>
<protein>
    <submittedName>
        <fullName evidence="9">TonB-linked outer membrane protein, SusC/RagA family</fullName>
    </submittedName>
</protein>
<accession>A0A1G7RQK9</accession>
<dbReference type="NCBIfam" id="TIGR04057">
    <property type="entry name" value="SusC_RagA_signa"/>
    <property type="match status" value="1"/>
</dbReference>
<feature type="domain" description="Secretin/TonB short N-terminal" evidence="8">
    <location>
        <begin position="69"/>
        <end position="120"/>
    </location>
</feature>
<dbReference type="InterPro" id="IPR039426">
    <property type="entry name" value="TonB-dep_rcpt-like"/>
</dbReference>
<keyword evidence="4 7" id="KW-0812">Transmembrane</keyword>
<dbReference type="Proteomes" id="UP000198748">
    <property type="component" value="Unassembled WGS sequence"/>
</dbReference>
<dbReference type="Pfam" id="PF07715">
    <property type="entry name" value="Plug"/>
    <property type="match status" value="1"/>
</dbReference>
<dbReference type="InterPro" id="IPR036942">
    <property type="entry name" value="Beta-barrel_TonB_sf"/>
</dbReference>
<keyword evidence="2 7" id="KW-0813">Transport</keyword>
<dbReference type="EMBL" id="FNAN01000015">
    <property type="protein sequence ID" value="SDG12995.1"/>
    <property type="molecule type" value="Genomic_DNA"/>
</dbReference>
<dbReference type="STRING" id="659014.SAMN04487996_115128"/>
<dbReference type="InterPro" id="IPR012910">
    <property type="entry name" value="Plug_dom"/>
</dbReference>
<evidence type="ECO:0000256" key="5">
    <source>
        <dbReference type="ARBA" id="ARBA00023136"/>
    </source>
</evidence>
<organism evidence="9 10">
    <name type="scientific">Dyadobacter soli</name>
    <dbReference type="NCBI Taxonomy" id="659014"/>
    <lineage>
        <taxon>Bacteria</taxon>
        <taxon>Pseudomonadati</taxon>
        <taxon>Bacteroidota</taxon>
        <taxon>Cytophagia</taxon>
        <taxon>Cytophagales</taxon>
        <taxon>Spirosomataceae</taxon>
        <taxon>Dyadobacter</taxon>
    </lineage>
</organism>
<dbReference type="AlphaFoldDB" id="A0A1G7RQK9"/>
<comment type="subcellular location">
    <subcellularLocation>
        <location evidence="1 7">Cell outer membrane</location>
        <topology evidence="1 7">Multi-pass membrane protein</topology>
    </subcellularLocation>
</comment>
<reference evidence="10" key="1">
    <citation type="submission" date="2016-10" db="EMBL/GenBank/DDBJ databases">
        <authorList>
            <person name="Varghese N."/>
            <person name="Submissions S."/>
        </authorList>
    </citation>
    <scope>NUCLEOTIDE SEQUENCE [LARGE SCALE GENOMIC DNA]</scope>
    <source>
        <strain evidence="10">DSM 25329</strain>
    </source>
</reference>
<evidence type="ECO:0000256" key="2">
    <source>
        <dbReference type="ARBA" id="ARBA00022448"/>
    </source>
</evidence>
<keyword evidence="5 7" id="KW-0472">Membrane</keyword>
<name>A0A1G7RQK9_9BACT</name>
<evidence type="ECO:0000256" key="3">
    <source>
        <dbReference type="ARBA" id="ARBA00022452"/>
    </source>
</evidence>
<evidence type="ECO:0000256" key="1">
    <source>
        <dbReference type="ARBA" id="ARBA00004571"/>
    </source>
</evidence>
<dbReference type="GO" id="GO:0009279">
    <property type="term" value="C:cell outer membrane"/>
    <property type="evidence" value="ECO:0007669"/>
    <property type="project" value="UniProtKB-SubCell"/>
</dbReference>
<dbReference type="Pfam" id="PF13715">
    <property type="entry name" value="CarbopepD_reg_2"/>
    <property type="match status" value="1"/>
</dbReference>
<keyword evidence="3 7" id="KW-1134">Transmembrane beta strand</keyword>
<evidence type="ECO:0000259" key="8">
    <source>
        <dbReference type="SMART" id="SM00965"/>
    </source>
</evidence>
<proteinExistence type="inferred from homology"/>
<keyword evidence="10" id="KW-1185">Reference proteome</keyword>
<dbReference type="PROSITE" id="PS52016">
    <property type="entry name" value="TONB_DEPENDENT_REC_3"/>
    <property type="match status" value="1"/>
</dbReference>
<evidence type="ECO:0000256" key="4">
    <source>
        <dbReference type="ARBA" id="ARBA00022692"/>
    </source>
</evidence>